<feature type="region of interest" description="Disordered" evidence="1">
    <location>
        <begin position="21"/>
        <end position="123"/>
    </location>
</feature>
<evidence type="ECO:0000256" key="1">
    <source>
        <dbReference type="SAM" id="MobiDB-lite"/>
    </source>
</evidence>
<dbReference type="AlphaFoldDB" id="A0A2R5GQ13"/>
<name>A0A2R5GQ13_9STRA</name>
<feature type="compositionally biased region" description="Low complexity" evidence="1">
    <location>
        <begin position="51"/>
        <end position="66"/>
    </location>
</feature>
<feature type="compositionally biased region" description="Polar residues" evidence="1">
    <location>
        <begin position="104"/>
        <end position="115"/>
    </location>
</feature>
<dbReference type="EMBL" id="BEYU01000136">
    <property type="protein sequence ID" value="GBG32957.1"/>
    <property type="molecule type" value="Genomic_DNA"/>
</dbReference>
<protein>
    <submittedName>
        <fullName evidence="2">Uncharacterized protein</fullName>
    </submittedName>
</protein>
<reference evidence="2 3" key="1">
    <citation type="submission" date="2017-12" db="EMBL/GenBank/DDBJ databases">
        <title>Sequencing, de novo assembly and annotation of complete genome of a new Thraustochytrid species, strain FCC1311.</title>
        <authorList>
            <person name="Sedici K."/>
            <person name="Godart F."/>
            <person name="Aiese Cigliano R."/>
            <person name="Sanseverino W."/>
            <person name="Barakat M."/>
            <person name="Ortet P."/>
            <person name="Marechal E."/>
            <person name="Cagnac O."/>
            <person name="Amato A."/>
        </authorList>
    </citation>
    <scope>NUCLEOTIDE SEQUENCE [LARGE SCALE GENOMIC DNA]</scope>
</reference>
<proteinExistence type="predicted"/>
<accession>A0A2R5GQ13</accession>
<feature type="compositionally biased region" description="Polar residues" evidence="1">
    <location>
        <begin position="87"/>
        <end position="96"/>
    </location>
</feature>
<dbReference type="InParanoid" id="A0A2R5GQ13"/>
<sequence>MSSPPRGLTQEEELRVDAWEWTAAQAEIDAPGEDTAQAGAQTARKRPRNEAFSPATTATSRATSTSLRQDASPVDEKASVDDLTAYSDGQNGQASHPSRELSGPSANPSQASPTDQLPRAQRPGESPFAFKLAEARANMFASTLCVVLAAQPCGPQRWSLQVGDTTSQFLPIVLTHGASVWARDRAKPGSVVFLRNVFFRTKDHQVVGFIGKVSDCVQVLHETERLRKVLQHWAGVAAADAERLRDEFHRMHPNLKSQQEVANRSPKRHLRGAGAAIARGNEVETLAAVLQSHRLENLVAVAGRVVSISVHGRNPRRRMALVTLQDQQPVTISHAPDASFAPPANGEQGVQGQVQLWGEKASEEHIAYLERMRDSGTRIVFSKCRVIYSYRRECICLNEVFGNEVFAWDASTRPLVRVTTPPRFFRSIATLRATKGLREALVQVTARIHGPVEGPIVAPAQGSSSSSSSSSWQFAKAWVYAGDNRRHPRNASSSLRVEVAGARLAELVCGLLPADLAPTHVRKSLCDRLVADRNPPLVLTLLYTRLFDEHGFPFADGERAVLQRADFASAPA</sequence>
<organism evidence="2 3">
    <name type="scientific">Hondaea fermentalgiana</name>
    <dbReference type="NCBI Taxonomy" id="2315210"/>
    <lineage>
        <taxon>Eukaryota</taxon>
        <taxon>Sar</taxon>
        <taxon>Stramenopiles</taxon>
        <taxon>Bigyra</taxon>
        <taxon>Labyrinthulomycetes</taxon>
        <taxon>Thraustochytrida</taxon>
        <taxon>Thraustochytriidae</taxon>
        <taxon>Hondaea</taxon>
    </lineage>
</organism>
<evidence type="ECO:0000313" key="3">
    <source>
        <dbReference type="Proteomes" id="UP000241890"/>
    </source>
</evidence>
<keyword evidence="3" id="KW-1185">Reference proteome</keyword>
<gene>
    <name evidence="2" type="ORF">FCC1311_091832</name>
</gene>
<comment type="caution">
    <text evidence="2">The sequence shown here is derived from an EMBL/GenBank/DDBJ whole genome shotgun (WGS) entry which is preliminary data.</text>
</comment>
<dbReference type="Proteomes" id="UP000241890">
    <property type="component" value="Unassembled WGS sequence"/>
</dbReference>
<evidence type="ECO:0000313" key="2">
    <source>
        <dbReference type="EMBL" id="GBG32957.1"/>
    </source>
</evidence>